<comment type="function">
    <text evidence="6">Catalyzes the reduction of dTDP-6-deoxy-L-lyxo-4-hexulose to yield dTDP-L-rhamnose.</text>
</comment>
<comment type="catalytic activity">
    <reaction evidence="5">
        <text>dTDP-beta-L-rhamnose + NADP(+) = dTDP-4-dehydro-beta-L-rhamnose + NADPH + H(+)</text>
        <dbReference type="Rhea" id="RHEA:21796"/>
        <dbReference type="ChEBI" id="CHEBI:15378"/>
        <dbReference type="ChEBI" id="CHEBI:57510"/>
        <dbReference type="ChEBI" id="CHEBI:57783"/>
        <dbReference type="ChEBI" id="CHEBI:58349"/>
        <dbReference type="ChEBI" id="CHEBI:62830"/>
        <dbReference type="EC" id="1.1.1.133"/>
    </reaction>
</comment>
<evidence type="ECO:0000256" key="2">
    <source>
        <dbReference type="ARBA" id="ARBA00010944"/>
    </source>
</evidence>
<feature type="domain" description="RmlD-like substrate binding" evidence="7">
    <location>
        <begin position="3"/>
        <end position="293"/>
    </location>
</feature>
<evidence type="ECO:0000256" key="1">
    <source>
        <dbReference type="ARBA" id="ARBA00004781"/>
    </source>
</evidence>
<dbReference type="PANTHER" id="PTHR10491">
    <property type="entry name" value="DTDP-4-DEHYDRORHAMNOSE REDUCTASE"/>
    <property type="match status" value="1"/>
</dbReference>
<evidence type="ECO:0000256" key="4">
    <source>
        <dbReference type="ARBA" id="ARBA00017099"/>
    </source>
</evidence>
<evidence type="ECO:0000256" key="6">
    <source>
        <dbReference type="RuleBase" id="RU364082"/>
    </source>
</evidence>
<dbReference type="GO" id="GO:0008831">
    <property type="term" value="F:dTDP-4-dehydrorhamnose reductase activity"/>
    <property type="evidence" value="ECO:0007669"/>
    <property type="project" value="UniProtKB-EC"/>
</dbReference>
<reference evidence="8" key="1">
    <citation type="submission" date="2020-02" db="EMBL/GenBank/DDBJ databases">
        <authorList>
            <person name="Meier V. D."/>
        </authorList>
    </citation>
    <scope>NUCLEOTIDE SEQUENCE</scope>
    <source>
        <strain evidence="8">AVDCRST_MAG56</strain>
    </source>
</reference>
<dbReference type="SUPFAM" id="SSF51735">
    <property type="entry name" value="NAD(P)-binding Rossmann-fold domains"/>
    <property type="match status" value="1"/>
</dbReference>
<dbReference type="InterPro" id="IPR005913">
    <property type="entry name" value="dTDP_dehydrorham_reduct"/>
</dbReference>
<comment type="pathway">
    <text evidence="1 6">Carbohydrate biosynthesis; dTDP-L-rhamnose biosynthesis.</text>
</comment>
<dbReference type="UniPathway" id="UPA00124"/>
<dbReference type="AlphaFoldDB" id="A0A6J4IJK2"/>
<gene>
    <name evidence="8" type="ORF">AVDCRST_MAG56-1992</name>
</gene>
<dbReference type="InterPro" id="IPR029903">
    <property type="entry name" value="RmlD-like-bd"/>
</dbReference>
<name>A0A6J4IJK2_9SPHI</name>
<protein>
    <recommendedName>
        <fullName evidence="4 6">dTDP-4-dehydrorhamnose reductase</fullName>
        <ecNumber evidence="3 6">1.1.1.133</ecNumber>
    </recommendedName>
</protein>
<evidence type="ECO:0000256" key="5">
    <source>
        <dbReference type="ARBA" id="ARBA00048200"/>
    </source>
</evidence>
<proteinExistence type="inferred from homology"/>
<organism evidence="8">
    <name type="scientific">uncultured Cytophagales bacterium</name>
    <dbReference type="NCBI Taxonomy" id="158755"/>
    <lineage>
        <taxon>Bacteria</taxon>
        <taxon>Pseudomonadati</taxon>
        <taxon>Bacteroidota</taxon>
        <taxon>Sphingobacteriia</taxon>
        <taxon>Sphingobacteriales</taxon>
        <taxon>environmental samples</taxon>
    </lineage>
</organism>
<dbReference type="GO" id="GO:0019305">
    <property type="term" value="P:dTDP-rhamnose biosynthetic process"/>
    <property type="evidence" value="ECO:0007669"/>
    <property type="project" value="UniProtKB-UniPathway"/>
</dbReference>
<evidence type="ECO:0000313" key="8">
    <source>
        <dbReference type="EMBL" id="CAA9252086.1"/>
    </source>
</evidence>
<dbReference type="InterPro" id="IPR036291">
    <property type="entry name" value="NAD(P)-bd_dom_sf"/>
</dbReference>
<dbReference type="PANTHER" id="PTHR10491:SF4">
    <property type="entry name" value="METHIONINE ADENOSYLTRANSFERASE 2 SUBUNIT BETA"/>
    <property type="match status" value="1"/>
</dbReference>
<dbReference type="CDD" id="cd05254">
    <property type="entry name" value="dTDP_HR_like_SDR_e"/>
    <property type="match status" value="1"/>
</dbReference>
<evidence type="ECO:0000256" key="3">
    <source>
        <dbReference type="ARBA" id="ARBA00012929"/>
    </source>
</evidence>
<keyword evidence="6" id="KW-0521">NADP</keyword>
<dbReference type="EC" id="1.1.1.133" evidence="3 6"/>
<keyword evidence="6 8" id="KW-0560">Oxidoreductase</keyword>
<accession>A0A6J4IJK2</accession>
<comment type="similarity">
    <text evidence="2 6">Belongs to the dTDP-4-dehydrorhamnose reductase family.</text>
</comment>
<dbReference type="Pfam" id="PF04321">
    <property type="entry name" value="RmlD_sub_bind"/>
    <property type="match status" value="1"/>
</dbReference>
<dbReference type="EMBL" id="CADCTQ010000181">
    <property type="protein sequence ID" value="CAA9252086.1"/>
    <property type="molecule type" value="Genomic_DNA"/>
</dbReference>
<evidence type="ECO:0000259" key="7">
    <source>
        <dbReference type="Pfam" id="PF04321"/>
    </source>
</evidence>
<dbReference type="Gene3D" id="3.40.50.720">
    <property type="entry name" value="NAD(P)-binding Rossmann-like Domain"/>
    <property type="match status" value="1"/>
</dbReference>
<sequence length="304" mass="33901">MQKVLITGTNGLLGQKLVQLLIREGDYEVIATARGANRLPHAEGYAYHSLDVTNQGEVHRLVRQLRPDCIVHTAAMTNVDQCESEREACWRLNVDAVQYLIEACRDTGAFLLHLSTDFIFDGAAGPYDEEAAPNPLSYYGESKLAAERLLFESAIRWAVARTVLVYGIAHDMSRSNIILWVKKSLEEGKNIKVVDDQWRTPTLAEDLATGCFLIVKKRAEGIFNISGEDLLTPFQMAHQTADYFRLDKSLITRADSGTFTQPAKRPPRTGFILDKARRLLHYAPHSFDEGIAVLAGQIAATAKR</sequence>